<dbReference type="WBParaSite" id="HCON_00074060-00001">
    <property type="protein sequence ID" value="HCON_00074060-00001"/>
    <property type="gene ID" value="HCON_00074060"/>
</dbReference>
<feature type="coiled-coil region" evidence="1">
    <location>
        <begin position="358"/>
        <end position="432"/>
    </location>
</feature>
<dbReference type="OrthoDB" id="5874911at2759"/>
<evidence type="ECO:0000313" key="3">
    <source>
        <dbReference type="WBParaSite" id="HCON_00074060-00001"/>
    </source>
</evidence>
<dbReference type="AlphaFoldDB" id="A0A7I4YAQ0"/>
<accession>A0A7I4YAQ0</accession>
<protein>
    <submittedName>
        <fullName evidence="3">Dynein regulatory complex protein 10</fullName>
    </submittedName>
</protein>
<evidence type="ECO:0000256" key="1">
    <source>
        <dbReference type="SAM" id="Coils"/>
    </source>
</evidence>
<proteinExistence type="predicted"/>
<reference evidence="3" key="1">
    <citation type="submission" date="2020-12" db="UniProtKB">
        <authorList>
            <consortium name="WormBaseParasite"/>
        </authorList>
    </citation>
    <scope>IDENTIFICATION</scope>
    <source>
        <strain evidence="3">MHco3</strain>
    </source>
</reference>
<name>A0A7I4YAQ0_HAECO</name>
<evidence type="ECO:0000313" key="2">
    <source>
        <dbReference type="Proteomes" id="UP000025227"/>
    </source>
</evidence>
<keyword evidence="1" id="KW-0175">Coiled coil</keyword>
<dbReference type="Proteomes" id="UP000025227">
    <property type="component" value="Unplaced"/>
</dbReference>
<organism evidence="2 3">
    <name type="scientific">Haemonchus contortus</name>
    <name type="common">Barber pole worm</name>
    <dbReference type="NCBI Taxonomy" id="6289"/>
    <lineage>
        <taxon>Eukaryota</taxon>
        <taxon>Metazoa</taxon>
        <taxon>Ecdysozoa</taxon>
        <taxon>Nematoda</taxon>
        <taxon>Chromadorea</taxon>
        <taxon>Rhabditida</taxon>
        <taxon>Rhabditina</taxon>
        <taxon>Rhabditomorpha</taxon>
        <taxon>Strongyloidea</taxon>
        <taxon>Trichostrongylidae</taxon>
        <taxon>Haemonchus</taxon>
    </lineage>
</organism>
<keyword evidence="2" id="KW-1185">Reference proteome</keyword>
<sequence>MEFLAPLGDMIIDYHSGSAGLIVVEGVDSEMAKLRNHVSKQPKAREKTVVGAYIAARLAQPGQLVVATATTNVAVAQFVDTLPAIDGNQHNVIALRFVADLALQEGAPTTAVDLHRILTGLLVNYSDSLSPQEQERLQQYIRGRRLIEHVLFHPEATLHMTDHEREEYRIAESHNSLATEQAVTMMLRVRFPTILCITISSLLNTTKPGGLFHNTLCDCRIIIGDIKALIDLTMTPPYEIGHNQVQMQLELAAISLQTQKNLATTLVKQWNHHKSEQAFLCASAGEQMCLTTQCLRRAEVTEERILRMGTRYMIMSLLYEYIMELNDESESQKKEFLTREREYPFGTDEIKELVISQRDALNTEIEDMKELLESREREVKSLIPTTSFQVQRILEKKLESFQDQLAFSRLELENLSKAVEAQKLEMAELGKELEVKKKLVSVEEYMGKNVELRVEVAPVRVQEKGEESEAGGLVDD</sequence>